<comment type="caution">
    <text evidence="8">Lacks conserved residue(s) required for the propagation of feature annotation.</text>
</comment>
<dbReference type="Gene3D" id="1.10.1750.10">
    <property type="match status" value="1"/>
</dbReference>
<evidence type="ECO:0000256" key="1">
    <source>
        <dbReference type="ARBA" id="ARBA00006583"/>
    </source>
</evidence>
<dbReference type="InterPro" id="IPR018312">
    <property type="entry name" value="Chromosome_initiator_DnaA_CS"/>
</dbReference>
<dbReference type="PROSITE" id="PS01008">
    <property type="entry name" value="DNAA"/>
    <property type="match status" value="1"/>
</dbReference>
<organism evidence="14 15">
    <name type="scientific">Candidatus Vogelbacteria bacterium CG22_combo_CG10-13_8_21_14_all_37_9</name>
    <dbReference type="NCBI Taxonomy" id="1975046"/>
    <lineage>
        <taxon>Bacteria</taxon>
        <taxon>Candidatus Vogeliibacteriota</taxon>
    </lineage>
</organism>
<feature type="binding site" evidence="8">
    <location>
        <position position="161"/>
    </location>
    <ligand>
        <name>ATP</name>
        <dbReference type="ChEBI" id="CHEBI:30616"/>
    </ligand>
</feature>
<dbReference type="CDD" id="cd06571">
    <property type="entry name" value="Bac_DnaA_C"/>
    <property type="match status" value="1"/>
</dbReference>
<dbReference type="SMART" id="SM00760">
    <property type="entry name" value="Bac_DnaA_C"/>
    <property type="match status" value="1"/>
</dbReference>
<proteinExistence type="inferred from homology"/>
<comment type="similarity">
    <text evidence="1 8 11">Belongs to the DnaA family.</text>
</comment>
<dbReference type="InterPro" id="IPR027417">
    <property type="entry name" value="P-loop_NTPase"/>
</dbReference>
<evidence type="ECO:0000256" key="9">
    <source>
        <dbReference type="NCBIfam" id="TIGR00362"/>
    </source>
</evidence>
<evidence type="ECO:0000256" key="2">
    <source>
        <dbReference type="ARBA" id="ARBA00022490"/>
    </source>
</evidence>
<dbReference type="Pfam" id="PF08299">
    <property type="entry name" value="Bac_DnaA_C"/>
    <property type="match status" value="1"/>
</dbReference>
<evidence type="ECO:0000313" key="14">
    <source>
        <dbReference type="EMBL" id="PIP58066.1"/>
    </source>
</evidence>
<dbReference type="Gene3D" id="1.10.8.60">
    <property type="match status" value="1"/>
</dbReference>
<evidence type="ECO:0000259" key="12">
    <source>
        <dbReference type="SMART" id="SM00382"/>
    </source>
</evidence>
<feature type="binding site" evidence="8">
    <location>
        <position position="163"/>
    </location>
    <ligand>
        <name>ATP</name>
        <dbReference type="ChEBI" id="CHEBI:30616"/>
    </ligand>
</feature>
<feature type="domain" description="Chromosomal replication initiator DnaA C-terminal" evidence="13">
    <location>
        <begin position="360"/>
        <end position="429"/>
    </location>
</feature>
<dbReference type="SUPFAM" id="SSF48295">
    <property type="entry name" value="TrpR-like"/>
    <property type="match status" value="1"/>
</dbReference>
<dbReference type="GO" id="GO:0006275">
    <property type="term" value="P:regulation of DNA replication"/>
    <property type="evidence" value="ECO:0007669"/>
    <property type="project" value="UniProtKB-UniRule"/>
</dbReference>
<evidence type="ECO:0000256" key="6">
    <source>
        <dbReference type="ARBA" id="ARBA00023121"/>
    </source>
</evidence>
<dbReference type="Gene3D" id="3.40.50.300">
    <property type="entry name" value="P-loop containing nucleotide triphosphate hydrolases"/>
    <property type="match status" value="1"/>
</dbReference>
<sequence>MIENKQLWDGVLAEMEITLSKANFSTWFKNTNISKQEDNIVYVGVPNTFVRDWLYNKYHKNIIRILRNLDQEIRSVEYLISKLETKEEVKPKELIFRNQTNINELGLNELYINRDSNLNPRYNLDSFIVGSFNEVAYAAAQAVMVNPGVKYNPLFIYGGTGLGKTHLIQSIGNYYQTHLNKKNVYYITSETFTNDFINSVQNKRANLFREKYRKYDILIIDDIQFISKKEGTQEALFHLFNTYHETGRQVIFSSDKSPKFIPDIEERLRSRFEGGMIVDISKPNYESRLSIIKAKAKINNYQLPEETFEYLASIVQDSIRELEGVLNTVYCQSQAKKRDLNLQEVKILIKNSLKPQRSVSIKDVIKIVSDFYSIEEKILYEKTRRKEVVKPRQIIMYLLREDFNTSYPYIGQKLGGRDHTTVIHAYEKIKTDIKTNTLLTQELEQIRELLYKT</sequence>
<dbReference type="GO" id="GO:0005737">
    <property type="term" value="C:cytoplasm"/>
    <property type="evidence" value="ECO:0007669"/>
    <property type="project" value="UniProtKB-SubCell"/>
</dbReference>
<dbReference type="InterPro" id="IPR013159">
    <property type="entry name" value="DnaA_C"/>
</dbReference>
<dbReference type="InterPro" id="IPR001957">
    <property type="entry name" value="Chromosome_initiator_DnaA"/>
</dbReference>
<evidence type="ECO:0000256" key="5">
    <source>
        <dbReference type="ARBA" id="ARBA00022840"/>
    </source>
</evidence>
<evidence type="ECO:0000256" key="11">
    <source>
        <dbReference type="RuleBase" id="RU004227"/>
    </source>
</evidence>
<dbReference type="GO" id="GO:0008289">
    <property type="term" value="F:lipid binding"/>
    <property type="evidence" value="ECO:0007669"/>
    <property type="project" value="UniProtKB-KW"/>
</dbReference>
<dbReference type="SMART" id="SM00382">
    <property type="entry name" value="AAA"/>
    <property type="match status" value="1"/>
</dbReference>
<dbReference type="GO" id="GO:0006270">
    <property type="term" value="P:DNA replication initiation"/>
    <property type="evidence" value="ECO:0007669"/>
    <property type="project" value="UniProtKB-UniRule"/>
</dbReference>
<dbReference type="Pfam" id="PF00308">
    <property type="entry name" value="Bac_DnaA"/>
    <property type="match status" value="1"/>
</dbReference>
<dbReference type="GO" id="GO:0005524">
    <property type="term" value="F:ATP binding"/>
    <property type="evidence" value="ECO:0007669"/>
    <property type="project" value="UniProtKB-UniRule"/>
</dbReference>
<dbReference type="InterPro" id="IPR024633">
    <property type="entry name" value="DnaA_N_dom"/>
</dbReference>
<dbReference type="GO" id="GO:0003688">
    <property type="term" value="F:DNA replication origin binding"/>
    <property type="evidence" value="ECO:0007669"/>
    <property type="project" value="UniProtKB-UniRule"/>
</dbReference>
<dbReference type="SUPFAM" id="SSF52540">
    <property type="entry name" value="P-loop containing nucleoside triphosphate hydrolases"/>
    <property type="match status" value="1"/>
</dbReference>
<dbReference type="InterPro" id="IPR013317">
    <property type="entry name" value="DnaA_dom"/>
</dbReference>
<dbReference type="Pfam" id="PF11638">
    <property type="entry name" value="DnaA_N"/>
    <property type="match status" value="1"/>
</dbReference>
<feature type="binding site" evidence="8">
    <location>
        <position position="165"/>
    </location>
    <ligand>
        <name>ATP</name>
        <dbReference type="ChEBI" id="CHEBI:30616"/>
    </ligand>
</feature>
<comment type="domain">
    <text evidence="8">Domain I is involved in oligomerization and binding regulators, domain II is flexibile and of varying length in different bacteria, domain III forms the AAA+ region, while domain IV binds dsDNA.</text>
</comment>
<feature type="binding site" evidence="8">
    <location>
        <position position="164"/>
    </location>
    <ligand>
        <name>ATP</name>
        <dbReference type="ChEBI" id="CHEBI:30616"/>
    </ligand>
</feature>
<comment type="subunit">
    <text evidence="8">Oligomerizes as a right-handed, spiral filament on DNA at oriC.</text>
</comment>
<dbReference type="InterPro" id="IPR010921">
    <property type="entry name" value="Trp_repressor/repl_initiator"/>
</dbReference>
<feature type="region of interest" description="Domain I, interacts with DnaA modulators" evidence="8">
    <location>
        <begin position="1"/>
        <end position="91"/>
    </location>
</feature>
<dbReference type="InterPro" id="IPR038454">
    <property type="entry name" value="DnaA_N_sf"/>
</dbReference>
<protein>
    <recommendedName>
        <fullName evidence="8 9">Chromosomal replication initiator protein DnaA</fullName>
    </recommendedName>
</protein>
<dbReference type="HAMAP" id="MF_00377">
    <property type="entry name" value="DnaA_bact"/>
    <property type="match status" value="1"/>
</dbReference>
<keyword evidence="3 8" id="KW-0235">DNA replication</keyword>
<accession>A0A2H0BK61</accession>
<feature type="domain" description="AAA+ ATPase" evidence="12">
    <location>
        <begin position="150"/>
        <end position="282"/>
    </location>
</feature>
<dbReference type="PANTHER" id="PTHR30050">
    <property type="entry name" value="CHROMOSOMAL REPLICATION INITIATOR PROTEIN DNAA"/>
    <property type="match status" value="1"/>
</dbReference>
<dbReference type="CDD" id="cd00009">
    <property type="entry name" value="AAA"/>
    <property type="match status" value="1"/>
</dbReference>
<evidence type="ECO:0000259" key="13">
    <source>
        <dbReference type="SMART" id="SM00760"/>
    </source>
</evidence>
<name>A0A2H0BK61_9BACT</name>
<reference evidence="14 15" key="1">
    <citation type="submission" date="2017-09" db="EMBL/GenBank/DDBJ databases">
        <title>Depth-based differentiation of microbial function through sediment-hosted aquifers and enrichment of novel symbionts in the deep terrestrial subsurface.</title>
        <authorList>
            <person name="Probst A.J."/>
            <person name="Ladd B."/>
            <person name="Jarett J.K."/>
            <person name="Geller-Mcgrath D.E."/>
            <person name="Sieber C.M."/>
            <person name="Emerson J.B."/>
            <person name="Anantharaman K."/>
            <person name="Thomas B.C."/>
            <person name="Malmstrom R."/>
            <person name="Stieglmeier M."/>
            <person name="Klingl A."/>
            <person name="Woyke T."/>
            <person name="Ryan C.M."/>
            <person name="Banfield J.F."/>
        </authorList>
    </citation>
    <scope>NUCLEOTIDE SEQUENCE [LARGE SCALE GENOMIC DNA]</scope>
    <source>
        <strain evidence="14">CG22_combo_CG10-13_8_21_14_all_37_9</strain>
    </source>
</reference>
<keyword evidence="6 8" id="KW-0446">Lipid-binding</keyword>
<comment type="caution">
    <text evidence="14">The sequence shown here is derived from an EMBL/GenBank/DDBJ whole genome shotgun (WGS) entry which is preliminary data.</text>
</comment>
<evidence type="ECO:0000256" key="8">
    <source>
        <dbReference type="HAMAP-Rule" id="MF_00377"/>
    </source>
</evidence>
<dbReference type="InterPro" id="IPR020591">
    <property type="entry name" value="Chromosome_initiator_DnaA-like"/>
</dbReference>
<evidence type="ECO:0000256" key="7">
    <source>
        <dbReference type="ARBA" id="ARBA00023125"/>
    </source>
</evidence>
<dbReference type="Gene3D" id="3.30.300.180">
    <property type="match status" value="1"/>
</dbReference>
<comment type="subcellular location">
    <subcellularLocation>
        <location evidence="8">Cytoplasm</location>
    </subcellularLocation>
</comment>
<evidence type="ECO:0000256" key="3">
    <source>
        <dbReference type="ARBA" id="ARBA00022705"/>
    </source>
</evidence>
<keyword evidence="4 8" id="KW-0547">Nucleotide-binding</keyword>
<dbReference type="GO" id="GO:0005886">
    <property type="term" value="C:plasma membrane"/>
    <property type="evidence" value="ECO:0007669"/>
    <property type="project" value="TreeGrafter"/>
</dbReference>
<dbReference type="EMBL" id="PCSX01000035">
    <property type="protein sequence ID" value="PIP58066.1"/>
    <property type="molecule type" value="Genomic_DNA"/>
</dbReference>
<evidence type="ECO:0000313" key="15">
    <source>
        <dbReference type="Proteomes" id="UP000229334"/>
    </source>
</evidence>
<keyword evidence="5 8" id="KW-0067">ATP-binding</keyword>
<keyword evidence="2 8" id="KW-0963">Cytoplasm</keyword>
<comment type="function">
    <text evidence="8 10">Plays an essential role in the initiation and regulation of chromosomal replication. ATP-DnaA binds to the origin of replication (oriC) to initiate formation of the DNA replication initiation complex once per cell cycle. Binds the DnaA box (a 9 base pair repeat at the origin) and separates the double-stranded (ds)DNA. Forms a right-handed helical filament on oriC DNA; dsDNA binds to the exterior of the filament while single-stranded (ss)DNA is stabiized in the filament's interior. The ATP-DnaA-oriC complex binds and stabilizes one strand of the AT-rich DNA unwinding element (DUE), permitting loading of DNA polymerase. After initiation quickly degrades to an ADP-DnaA complex that is not apt for DNA replication. Binds acidic phospholipids.</text>
</comment>
<gene>
    <name evidence="8 14" type="primary">dnaA</name>
    <name evidence="14" type="ORF">COX02_02300</name>
</gene>
<dbReference type="PANTHER" id="PTHR30050:SF2">
    <property type="entry name" value="CHROMOSOMAL REPLICATION INITIATOR PROTEIN DNAA"/>
    <property type="match status" value="1"/>
</dbReference>
<keyword evidence="7 8" id="KW-0238">DNA-binding</keyword>
<feature type="region of interest" description="Domain III, AAA+ region" evidence="8">
    <location>
        <begin position="117"/>
        <end position="333"/>
    </location>
</feature>
<feature type="region of interest" description="Domain IV, binds dsDNA" evidence="8">
    <location>
        <begin position="334"/>
        <end position="453"/>
    </location>
</feature>
<dbReference type="AlphaFoldDB" id="A0A2H0BK61"/>
<dbReference type="InterPro" id="IPR003593">
    <property type="entry name" value="AAA+_ATPase"/>
</dbReference>
<dbReference type="FunFam" id="3.40.50.300:FF:000668">
    <property type="entry name" value="Chromosomal replication initiator protein DnaA"/>
    <property type="match status" value="1"/>
</dbReference>
<dbReference type="Proteomes" id="UP000229334">
    <property type="component" value="Unassembled WGS sequence"/>
</dbReference>
<evidence type="ECO:0000256" key="4">
    <source>
        <dbReference type="ARBA" id="ARBA00022741"/>
    </source>
</evidence>
<evidence type="ECO:0000256" key="10">
    <source>
        <dbReference type="RuleBase" id="RU000577"/>
    </source>
</evidence>
<dbReference type="NCBIfam" id="TIGR00362">
    <property type="entry name" value="DnaA"/>
    <property type="match status" value="1"/>
</dbReference>
<dbReference type="PRINTS" id="PR00051">
    <property type="entry name" value="DNAA"/>
</dbReference>